<comment type="caution">
    <text evidence="2">The sequence shown here is derived from an EMBL/GenBank/DDBJ whole genome shotgun (WGS) entry which is preliminary data.</text>
</comment>
<sequence length="168" mass="19511">MRRYDMEETGEQQVDDEQHVEVEQNDEEENMIRRRKRPKKLATVVQHEQQGGDEQVDAHQGTNNQNDEEEGVIRRSKRIKKLAAVVQTPYTIPRRWREIGVNSWPAFAVVGPNGKLLEQLSGEGRRKDLDDLVEAALLFYGEKKLLDNDPRLVTSPLKFPQQLALHFR</sequence>
<dbReference type="PANTHER" id="PTHR46388:SF2">
    <property type="entry name" value="NHL REPEAT-CONTAINING PROTEIN 2"/>
    <property type="match status" value="1"/>
</dbReference>
<gene>
    <name evidence="2" type="ORF">LWI28_024496</name>
</gene>
<reference evidence="2" key="1">
    <citation type="journal article" date="2022" name="Plant J.">
        <title>Strategies of tolerance reflected in two North American maple genomes.</title>
        <authorList>
            <person name="McEvoy S.L."/>
            <person name="Sezen U.U."/>
            <person name="Trouern-Trend A."/>
            <person name="McMahon S.M."/>
            <person name="Schaberg P.G."/>
            <person name="Yang J."/>
            <person name="Wegrzyn J.L."/>
            <person name="Swenson N.G."/>
        </authorList>
    </citation>
    <scope>NUCLEOTIDE SEQUENCE</scope>
    <source>
        <strain evidence="2">91603</strain>
    </source>
</reference>
<evidence type="ECO:0000313" key="2">
    <source>
        <dbReference type="EMBL" id="KAI9162167.1"/>
    </source>
</evidence>
<proteinExistence type="predicted"/>
<evidence type="ECO:0000313" key="3">
    <source>
        <dbReference type="Proteomes" id="UP001064489"/>
    </source>
</evidence>
<feature type="region of interest" description="Disordered" evidence="1">
    <location>
        <begin position="1"/>
        <end position="73"/>
    </location>
</feature>
<protein>
    <submittedName>
        <fullName evidence="2">Uncharacterized protein</fullName>
    </submittedName>
</protein>
<evidence type="ECO:0000256" key="1">
    <source>
        <dbReference type="SAM" id="MobiDB-lite"/>
    </source>
</evidence>
<dbReference type="AlphaFoldDB" id="A0AAD5IH32"/>
<organism evidence="2 3">
    <name type="scientific">Acer negundo</name>
    <name type="common">Box elder</name>
    <dbReference type="NCBI Taxonomy" id="4023"/>
    <lineage>
        <taxon>Eukaryota</taxon>
        <taxon>Viridiplantae</taxon>
        <taxon>Streptophyta</taxon>
        <taxon>Embryophyta</taxon>
        <taxon>Tracheophyta</taxon>
        <taxon>Spermatophyta</taxon>
        <taxon>Magnoliopsida</taxon>
        <taxon>eudicotyledons</taxon>
        <taxon>Gunneridae</taxon>
        <taxon>Pentapetalae</taxon>
        <taxon>rosids</taxon>
        <taxon>malvids</taxon>
        <taxon>Sapindales</taxon>
        <taxon>Sapindaceae</taxon>
        <taxon>Hippocastanoideae</taxon>
        <taxon>Acereae</taxon>
        <taxon>Acer</taxon>
    </lineage>
</organism>
<accession>A0AAD5IH32</accession>
<dbReference type="PANTHER" id="PTHR46388">
    <property type="entry name" value="NHL REPEAT-CONTAINING PROTEIN 2"/>
    <property type="match status" value="1"/>
</dbReference>
<keyword evidence="3" id="KW-1185">Reference proteome</keyword>
<dbReference type="Proteomes" id="UP001064489">
    <property type="component" value="Chromosome 2"/>
</dbReference>
<name>A0AAD5IH32_ACENE</name>
<reference evidence="2" key="2">
    <citation type="submission" date="2023-02" db="EMBL/GenBank/DDBJ databases">
        <authorList>
            <person name="Swenson N.G."/>
            <person name="Wegrzyn J.L."/>
            <person name="Mcevoy S.L."/>
        </authorList>
    </citation>
    <scope>NUCLEOTIDE SEQUENCE</scope>
    <source>
        <strain evidence="2">91603</strain>
        <tissue evidence="2">Leaf</tissue>
    </source>
</reference>
<dbReference type="EMBL" id="JAJSOW010000106">
    <property type="protein sequence ID" value="KAI9162167.1"/>
    <property type="molecule type" value="Genomic_DNA"/>
</dbReference>